<dbReference type="InterPro" id="IPR036162">
    <property type="entry name" value="Resolvase-like_N_sf"/>
</dbReference>
<dbReference type="InterPro" id="IPR006118">
    <property type="entry name" value="Recombinase_CS"/>
</dbReference>
<gene>
    <name evidence="9" type="ORF">ERS852420_01169</name>
</gene>
<dbReference type="Gene3D" id="3.90.1750.20">
    <property type="entry name" value="Putative Large Serine Recombinase, Chain B, Domain 2"/>
    <property type="match status" value="1"/>
</dbReference>
<organism evidence="9 10">
    <name type="scientific">Roseburia faecis</name>
    <dbReference type="NCBI Taxonomy" id="301302"/>
    <lineage>
        <taxon>Bacteria</taxon>
        <taxon>Bacillati</taxon>
        <taxon>Bacillota</taxon>
        <taxon>Clostridia</taxon>
        <taxon>Lachnospirales</taxon>
        <taxon>Lachnospiraceae</taxon>
        <taxon>Roseburia</taxon>
    </lineage>
</organism>
<evidence type="ECO:0000256" key="6">
    <source>
        <dbReference type="SAM" id="Coils"/>
    </source>
</evidence>
<dbReference type="Gene3D" id="3.40.50.1390">
    <property type="entry name" value="Resolvase, N-terminal catalytic domain"/>
    <property type="match status" value="1"/>
</dbReference>
<dbReference type="SMART" id="SM00857">
    <property type="entry name" value="Resolvase"/>
    <property type="match status" value="1"/>
</dbReference>
<proteinExistence type="predicted"/>
<keyword evidence="3" id="KW-0233">DNA recombination</keyword>
<dbReference type="InterPro" id="IPR006119">
    <property type="entry name" value="Resolv_N"/>
</dbReference>
<accession>A0A173S7T2</accession>
<dbReference type="PROSITE" id="PS00397">
    <property type="entry name" value="RECOMBINASES_1"/>
    <property type="match status" value="1"/>
</dbReference>
<dbReference type="RefSeq" id="WP_055261966.1">
    <property type="nucleotide sequence ID" value="NZ_CYXV01000004.1"/>
</dbReference>
<evidence type="ECO:0000256" key="3">
    <source>
        <dbReference type="ARBA" id="ARBA00023172"/>
    </source>
</evidence>
<dbReference type="GO" id="GO:0000150">
    <property type="term" value="F:DNA strand exchange activity"/>
    <property type="evidence" value="ECO:0007669"/>
    <property type="project" value="InterPro"/>
</dbReference>
<keyword evidence="2" id="KW-0238">DNA-binding</keyword>
<sequence>MKETLSERKTGAIYIRVSTDKQEELSPDAQLRLLMDYAKTNHTDIPMEYIFQDNGISGRKADKRPAFQQMIALAKSKEHPIDTIIVWKFSRFARNQEESIVYKSLLKKNNVDVVSVSEPLIDGPFGSLIERIIEWMDEYYSIRLSGEVMRGMTQNALRGHYQGDAPIGYQSPGNKKPPEKDPKTIQIPIMMKDLLLSGSSLLQIARKLNEQGYRTKHGNLWDARGVRYVLENPFYAGISRWNYTDRGRQLKPADEVIYTKGNWEPLWDKATLEEIKKHLAMNMRKAKSRDVSTAKHWLSGQLICSSCGGTLAYSGTKNSRGFQCWKYTKGFCNESHYIGIHPIEKMVIEYLESILHSPAIVYTVISSASADADSKLADLEKQLQKVENKEKRIKAAYLNEIDSLEEYKANKAALLKERAAIEKNIKLLTISNTDMSKEEMDKKMKQNISALLTVLQDDSADYVQKGNMMRNVVDHIVFDRENTSLDMFLKLVI</sequence>
<keyword evidence="1" id="KW-0229">DNA integration</keyword>
<dbReference type="AlphaFoldDB" id="A0A173S7T2"/>
<feature type="domain" description="Recombinase" evidence="8">
    <location>
        <begin position="166"/>
        <end position="285"/>
    </location>
</feature>
<dbReference type="PANTHER" id="PTHR30461:SF23">
    <property type="entry name" value="DNA RECOMBINASE-RELATED"/>
    <property type="match status" value="1"/>
</dbReference>
<evidence type="ECO:0000313" key="9">
    <source>
        <dbReference type="EMBL" id="CUM86544.1"/>
    </source>
</evidence>
<name>A0A173S7T2_9FIRM</name>
<feature type="coiled-coil region" evidence="6">
    <location>
        <begin position="369"/>
        <end position="424"/>
    </location>
</feature>
<evidence type="ECO:0000313" key="10">
    <source>
        <dbReference type="Proteomes" id="UP000095495"/>
    </source>
</evidence>
<dbReference type="InterPro" id="IPR011109">
    <property type="entry name" value="DNA_bind_recombinase_dom"/>
</dbReference>
<evidence type="ECO:0000259" key="7">
    <source>
        <dbReference type="PROSITE" id="PS51736"/>
    </source>
</evidence>
<dbReference type="Pfam" id="PF07508">
    <property type="entry name" value="Recombinase"/>
    <property type="match status" value="1"/>
</dbReference>
<dbReference type="Proteomes" id="UP000095495">
    <property type="component" value="Unassembled WGS sequence"/>
</dbReference>
<reference evidence="9 10" key="1">
    <citation type="submission" date="2015-09" db="EMBL/GenBank/DDBJ databases">
        <authorList>
            <consortium name="Pathogen Informatics"/>
        </authorList>
    </citation>
    <scope>NUCLEOTIDE SEQUENCE [LARGE SCALE GENOMIC DNA]</scope>
    <source>
        <strain evidence="9 10">2789STDY5608863</strain>
    </source>
</reference>
<evidence type="ECO:0000256" key="1">
    <source>
        <dbReference type="ARBA" id="ARBA00022908"/>
    </source>
</evidence>
<dbReference type="PROSITE" id="PS51737">
    <property type="entry name" value="RECOMBINASE_DNA_BIND"/>
    <property type="match status" value="1"/>
</dbReference>
<evidence type="ECO:0000256" key="5">
    <source>
        <dbReference type="PROSITE-ProRule" id="PRU10137"/>
    </source>
</evidence>
<dbReference type="CDD" id="cd00338">
    <property type="entry name" value="Ser_Recombinase"/>
    <property type="match status" value="1"/>
</dbReference>
<dbReference type="GO" id="GO:0003677">
    <property type="term" value="F:DNA binding"/>
    <property type="evidence" value="ECO:0007669"/>
    <property type="project" value="UniProtKB-KW"/>
</dbReference>
<dbReference type="InterPro" id="IPR038109">
    <property type="entry name" value="DNA_bind_recomb_sf"/>
</dbReference>
<dbReference type="GO" id="GO:0015074">
    <property type="term" value="P:DNA integration"/>
    <property type="evidence" value="ECO:0007669"/>
    <property type="project" value="UniProtKB-KW"/>
</dbReference>
<feature type="active site" description="O-(5'-phospho-DNA)-serine intermediate" evidence="4 5">
    <location>
        <position position="18"/>
    </location>
</feature>
<dbReference type="PROSITE" id="PS51736">
    <property type="entry name" value="RECOMBINASES_3"/>
    <property type="match status" value="1"/>
</dbReference>
<dbReference type="EMBL" id="CYXV01000004">
    <property type="protein sequence ID" value="CUM86544.1"/>
    <property type="molecule type" value="Genomic_DNA"/>
</dbReference>
<dbReference type="PANTHER" id="PTHR30461">
    <property type="entry name" value="DNA-INVERTASE FROM LAMBDOID PROPHAGE"/>
    <property type="match status" value="1"/>
</dbReference>
<dbReference type="SUPFAM" id="SSF53041">
    <property type="entry name" value="Resolvase-like"/>
    <property type="match status" value="1"/>
</dbReference>
<evidence type="ECO:0000256" key="2">
    <source>
        <dbReference type="ARBA" id="ARBA00023125"/>
    </source>
</evidence>
<evidence type="ECO:0000256" key="4">
    <source>
        <dbReference type="PIRSR" id="PIRSR606118-50"/>
    </source>
</evidence>
<evidence type="ECO:0000259" key="8">
    <source>
        <dbReference type="PROSITE" id="PS51737"/>
    </source>
</evidence>
<dbReference type="InterPro" id="IPR050639">
    <property type="entry name" value="SSR_resolvase"/>
</dbReference>
<feature type="domain" description="Resolvase/invertase-type recombinase catalytic" evidence="7">
    <location>
        <begin position="10"/>
        <end position="159"/>
    </location>
</feature>
<protein>
    <submittedName>
        <fullName evidence="9">Resolvase, N terminal domain</fullName>
    </submittedName>
</protein>
<dbReference type="Pfam" id="PF00239">
    <property type="entry name" value="Resolvase"/>
    <property type="match status" value="1"/>
</dbReference>
<keyword evidence="6" id="KW-0175">Coiled coil</keyword>